<feature type="domain" description="SnoaL-like" evidence="1">
    <location>
        <begin position="10"/>
        <end position="116"/>
    </location>
</feature>
<dbReference type="Pfam" id="PF12680">
    <property type="entry name" value="SnoaL_2"/>
    <property type="match status" value="1"/>
</dbReference>
<name>A0A1Q4VEE5_9ACTN</name>
<dbReference type="InterPro" id="IPR032710">
    <property type="entry name" value="NTF2-like_dom_sf"/>
</dbReference>
<evidence type="ECO:0000313" key="3">
    <source>
        <dbReference type="Proteomes" id="UP000186455"/>
    </source>
</evidence>
<reference evidence="2 3" key="1">
    <citation type="submission" date="2015-06" db="EMBL/GenBank/DDBJ databases">
        <title>Cloning and characterization of the uncialamcin biosynthetic gene cluster.</title>
        <authorList>
            <person name="Yan X."/>
            <person name="Huang T."/>
            <person name="Ge H."/>
            <person name="Shen B."/>
        </authorList>
    </citation>
    <scope>NUCLEOTIDE SEQUENCE [LARGE SCALE GENOMIC DNA]</scope>
    <source>
        <strain evidence="2 3">DCA2648</strain>
    </source>
</reference>
<evidence type="ECO:0000259" key="1">
    <source>
        <dbReference type="Pfam" id="PF12680"/>
    </source>
</evidence>
<dbReference type="STRING" id="1048205.AB852_06080"/>
<proteinExistence type="predicted"/>
<organism evidence="2 3">
    <name type="scientific">Streptomyces uncialis</name>
    <dbReference type="NCBI Taxonomy" id="1048205"/>
    <lineage>
        <taxon>Bacteria</taxon>
        <taxon>Bacillati</taxon>
        <taxon>Actinomycetota</taxon>
        <taxon>Actinomycetes</taxon>
        <taxon>Kitasatosporales</taxon>
        <taxon>Streptomycetaceae</taxon>
        <taxon>Streptomyces</taxon>
    </lineage>
</organism>
<gene>
    <name evidence="2" type="ORF">AB852_06080</name>
</gene>
<accession>A0A1Q4VEE5</accession>
<dbReference type="AlphaFoldDB" id="A0A1Q4VEE5"/>
<dbReference type="Gene3D" id="3.10.450.50">
    <property type="match status" value="1"/>
</dbReference>
<protein>
    <recommendedName>
        <fullName evidence="1">SnoaL-like domain-containing protein</fullName>
    </recommendedName>
</protein>
<comment type="caution">
    <text evidence="2">The sequence shown here is derived from an EMBL/GenBank/DDBJ whole genome shotgun (WGS) entry which is preliminary data.</text>
</comment>
<dbReference type="EMBL" id="LFBV01000001">
    <property type="protein sequence ID" value="OKH96206.1"/>
    <property type="molecule type" value="Genomic_DNA"/>
</dbReference>
<dbReference type="SUPFAM" id="SSF54427">
    <property type="entry name" value="NTF2-like"/>
    <property type="match status" value="1"/>
</dbReference>
<dbReference type="Proteomes" id="UP000186455">
    <property type="component" value="Unassembled WGS sequence"/>
</dbReference>
<keyword evidence="3" id="KW-1185">Reference proteome</keyword>
<dbReference type="InterPro" id="IPR037401">
    <property type="entry name" value="SnoaL-like"/>
</dbReference>
<sequence length="136" mass="15110">MAEHSPTVTKRLYEALDRCDLEALVGLCDPAVEVVAPPSLPWACGTRTGLVGAVDCFTRAFGMLERTRFSVTEMRPTGDDRMTVVGNWWGRVRDTGREFDVRFVHLWTFRHGMVVKAEVIIDSAGILRAFEPGTGP</sequence>
<dbReference type="RefSeq" id="WP_073784354.1">
    <property type="nucleotide sequence ID" value="NZ_JBITHB010000010.1"/>
</dbReference>
<evidence type="ECO:0000313" key="2">
    <source>
        <dbReference type="EMBL" id="OKH96206.1"/>
    </source>
</evidence>